<proteinExistence type="inferred from homology"/>
<comment type="subunit">
    <text evidence="9">Homodimer.</text>
</comment>
<evidence type="ECO:0000256" key="1">
    <source>
        <dbReference type="ARBA" id="ARBA00005196"/>
    </source>
</evidence>
<dbReference type="NCBIfam" id="TIGR00652">
    <property type="entry name" value="DapF"/>
    <property type="match status" value="1"/>
</dbReference>
<evidence type="ECO:0000313" key="11">
    <source>
        <dbReference type="EMBL" id="QSZ26681.1"/>
    </source>
</evidence>
<dbReference type="RefSeq" id="WP_284679361.1">
    <property type="nucleotide sequence ID" value="NZ_CP060096.1"/>
</dbReference>
<evidence type="ECO:0000256" key="7">
    <source>
        <dbReference type="ARBA" id="ARBA00023235"/>
    </source>
</evidence>
<comment type="caution">
    <text evidence="9">Lacks conserved residue(s) required for the propagation of feature annotation.</text>
</comment>
<feature type="binding site" evidence="9">
    <location>
        <begin position="212"/>
        <end position="213"/>
    </location>
    <ligand>
        <name>substrate</name>
    </ligand>
</feature>
<dbReference type="Proteomes" id="UP000671913">
    <property type="component" value="Chromosome"/>
</dbReference>
<evidence type="ECO:0000256" key="4">
    <source>
        <dbReference type="ARBA" id="ARBA00022490"/>
    </source>
</evidence>
<dbReference type="KEGG" id="aaut:ACETAC_07145"/>
<keyword evidence="4 9" id="KW-0963">Cytoplasm</keyword>
<feature type="active site" evidence="10">
    <location>
        <position position="72"/>
    </location>
</feature>
<dbReference type="GO" id="GO:0008837">
    <property type="term" value="F:diaminopimelate epimerase activity"/>
    <property type="evidence" value="ECO:0007669"/>
    <property type="project" value="UniProtKB-UniRule"/>
</dbReference>
<comment type="pathway">
    <text evidence="1 9">Amino-acid biosynthesis; L-lysine biosynthesis via DAP pathway; DL-2,6-diaminopimelate from LL-2,6-diaminopimelate: step 1/1.</text>
</comment>
<evidence type="ECO:0000256" key="10">
    <source>
        <dbReference type="PROSITE-ProRule" id="PRU10125"/>
    </source>
</evidence>
<keyword evidence="5 9" id="KW-0028">Amino-acid biosynthesis</keyword>
<dbReference type="PANTHER" id="PTHR31689:SF0">
    <property type="entry name" value="DIAMINOPIMELATE EPIMERASE"/>
    <property type="match status" value="1"/>
</dbReference>
<dbReference type="EC" id="5.1.1.7" evidence="3 9"/>
<feature type="active site" description="Proton acceptor" evidence="9">
    <location>
        <position position="221"/>
    </location>
</feature>
<evidence type="ECO:0000313" key="12">
    <source>
        <dbReference type="Proteomes" id="UP000671913"/>
    </source>
</evidence>
<feature type="binding site" evidence="9">
    <location>
        <position position="63"/>
    </location>
    <ligand>
        <name>substrate</name>
    </ligand>
</feature>
<feature type="binding site" evidence="9">
    <location>
        <position position="194"/>
    </location>
    <ligand>
        <name>substrate</name>
    </ligand>
</feature>
<dbReference type="InterPro" id="IPR018510">
    <property type="entry name" value="DAP_epimerase_AS"/>
</dbReference>
<dbReference type="FunFam" id="3.10.310.10:FF:000001">
    <property type="entry name" value="Diaminopimelate epimerase"/>
    <property type="match status" value="1"/>
</dbReference>
<comment type="catalytic activity">
    <reaction evidence="8 9">
        <text>(2S,6S)-2,6-diaminopimelate = meso-2,6-diaminopimelate</text>
        <dbReference type="Rhea" id="RHEA:15393"/>
        <dbReference type="ChEBI" id="CHEBI:57609"/>
        <dbReference type="ChEBI" id="CHEBI:57791"/>
        <dbReference type="EC" id="5.1.1.7"/>
    </reaction>
</comment>
<dbReference type="SUPFAM" id="SSF54506">
    <property type="entry name" value="Diaminopimelate epimerase-like"/>
    <property type="match status" value="1"/>
</dbReference>
<feature type="binding site" evidence="9">
    <location>
        <begin position="73"/>
        <end position="74"/>
    </location>
    <ligand>
        <name>substrate</name>
    </ligand>
</feature>
<feature type="binding site" evidence="9">
    <location>
        <begin position="222"/>
        <end position="223"/>
    </location>
    <ligand>
        <name>substrate</name>
    </ligand>
</feature>
<evidence type="ECO:0000256" key="3">
    <source>
        <dbReference type="ARBA" id="ARBA00013080"/>
    </source>
</evidence>
<dbReference type="Pfam" id="PF01678">
    <property type="entry name" value="DAP_epimerase"/>
    <property type="match status" value="2"/>
</dbReference>
<keyword evidence="12" id="KW-1185">Reference proteome</keyword>
<dbReference type="GO" id="GO:0005829">
    <property type="term" value="C:cytosol"/>
    <property type="evidence" value="ECO:0007669"/>
    <property type="project" value="TreeGrafter"/>
</dbReference>
<dbReference type="AlphaFoldDB" id="A0A975G9T1"/>
<reference evidence="11" key="1">
    <citation type="submission" date="2020-08" db="EMBL/GenBank/DDBJ databases">
        <title>Genomic insights into the carbon and energy metabolism of the first obligate autotrophic acetogenic bacterium Aceticella autotrophica gen. nov., sp. nov.</title>
        <authorList>
            <person name="Toshchakov S.V."/>
            <person name="Elcheninov A.G."/>
            <person name="Kublanov I.V."/>
            <person name="Frolov E.N."/>
            <person name="Lebedinsky A.V."/>
        </authorList>
    </citation>
    <scope>NUCLEOTIDE SEQUENCE</scope>
    <source>
        <strain evidence="11">3443-3Ac</strain>
    </source>
</reference>
<accession>A0A975G9T1</accession>
<dbReference type="PROSITE" id="PS01326">
    <property type="entry name" value="DAP_EPIMERASE"/>
    <property type="match status" value="1"/>
</dbReference>
<comment type="subcellular location">
    <subcellularLocation>
        <location evidence="9">Cytoplasm</location>
    </subcellularLocation>
</comment>
<dbReference type="PANTHER" id="PTHR31689">
    <property type="entry name" value="DIAMINOPIMELATE EPIMERASE, CHLOROPLASTIC"/>
    <property type="match status" value="1"/>
</dbReference>
<feature type="active site" description="Proton donor" evidence="9">
    <location>
        <position position="72"/>
    </location>
</feature>
<feature type="site" description="Could be important to modulate the pK values of the two catalytic cysteine residues" evidence="9">
    <location>
        <position position="163"/>
    </location>
</feature>
<evidence type="ECO:0000256" key="8">
    <source>
        <dbReference type="ARBA" id="ARBA00051712"/>
    </source>
</evidence>
<evidence type="ECO:0000256" key="6">
    <source>
        <dbReference type="ARBA" id="ARBA00023154"/>
    </source>
</evidence>
<gene>
    <name evidence="9" type="primary">dapF</name>
    <name evidence="11" type="ORF">ACETAC_07145</name>
</gene>
<protein>
    <recommendedName>
        <fullName evidence="3 9">Diaminopimelate epimerase</fullName>
        <shortName evidence="9">DAP epimerase</shortName>
        <ecNumber evidence="3 9">5.1.1.7</ecNumber>
    </recommendedName>
    <alternativeName>
        <fullName evidence="9">PLP-independent amino acid racemase</fullName>
    </alternativeName>
</protein>
<evidence type="ECO:0000256" key="5">
    <source>
        <dbReference type="ARBA" id="ARBA00022605"/>
    </source>
</evidence>
<dbReference type="InterPro" id="IPR001653">
    <property type="entry name" value="DAP_epimerase_DapF"/>
</dbReference>
<dbReference type="Gene3D" id="3.10.310.10">
    <property type="entry name" value="Diaminopimelate Epimerase, Chain A, domain 1"/>
    <property type="match status" value="2"/>
</dbReference>
<dbReference type="EMBL" id="CP060096">
    <property type="protein sequence ID" value="QSZ26681.1"/>
    <property type="molecule type" value="Genomic_DNA"/>
</dbReference>
<dbReference type="GO" id="GO:0009089">
    <property type="term" value="P:lysine biosynthetic process via diaminopimelate"/>
    <property type="evidence" value="ECO:0007669"/>
    <property type="project" value="UniProtKB-UniRule"/>
</dbReference>
<evidence type="ECO:0000256" key="2">
    <source>
        <dbReference type="ARBA" id="ARBA00010219"/>
    </source>
</evidence>
<comment type="similarity">
    <text evidence="2 9">Belongs to the diaminopimelate epimerase family.</text>
</comment>
<feature type="site" description="Could be important to modulate the pK values of the two catalytic cysteine residues" evidence="9">
    <location>
        <position position="212"/>
    </location>
</feature>
<keyword evidence="7 9" id="KW-0413">Isomerase</keyword>
<dbReference type="HAMAP" id="MF_00197">
    <property type="entry name" value="DAP_epimerase"/>
    <property type="match status" value="1"/>
</dbReference>
<organism evidence="11 12">
    <name type="scientific">Aceticella autotrophica</name>
    <dbReference type="NCBI Taxonomy" id="2755338"/>
    <lineage>
        <taxon>Bacteria</taxon>
        <taxon>Bacillati</taxon>
        <taxon>Bacillota</taxon>
        <taxon>Clostridia</taxon>
        <taxon>Thermoanaerobacterales</taxon>
        <taxon>Thermoanaerobacteraceae</taxon>
        <taxon>Aceticella</taxon>
    </lineage>
</organism>
<name>A0A975G9T1_9THEO</name>
<sequence>MKFTKMSGLGNDFIVINALEINKEIEYKNLAVKLCNRHFGIGADGLLIVEPSGIADIRMRIFNSDGTEAEMCGNGARCFAKYVYERGIVKKEKMTVETLSGVIMSEIIFNNGIVDKVRVSMGNPIFKASEIPVKTEKKSFINEPIKLNGRTYNITSVLIGVPHTIIFVDAIDENMVLNIGPIVEKLHIFPRGTNVDFVKVEDRNNITVRTWERGAGLTLACGSGACASAVAAAVTEKTDRNVYVHFKCGDLFVEWSEYNNVYLTGKAEEVFRGETSTV</sequence>
<feature type="binding site" evidence="9">
    <location>
        <position position="11"/>
    </location>
    <ligand>
        <name>substrate</name>
    </ligand>
</feature>
<evidence type="ECO:0000256" key="9">
    <source>
        <dbReference type="HAMAP-Rule" id="MF_00197"/>
    </source>
</evidence>
<comment type="function">
    <text evidence="9">Catalyzes the stereoinversion of LL-2,6-diaminopimelate (L,L-DAP) to meso-diaminopimelate (meso-DAP), a precursor of L-lysine and an essential component of the bacterial peptidoglycan.</text>
</comment>
<keyword evidence="6 9" id="KW-0457">Lysine biosynthesis</keyword>